<comment type="similarity">
    <text evidence="1">Belongs to the glycosyl hydrolase 31 family.</text>
</comment>
<keyword evidence="8" id="KW-0378">Hydrolase</keyword>
<dbReference type="Gene3D" id="1.20.1270.90">
    <property type="entry name" value="AF1782-like"/>
    <property type="match status" value="1"/>
</dbReference>
<dbReference type="Gene3D" id="2.60.40.1080">
    <property type="match status" value="1"/>
</dbReference>
<keyword evidence="2 8" id="KW-0326">Glycosidase</keyword>
<reference evidence="8 9" key="1">
    <citation type="submission" date="2019-10" db="EMBL/GenBank/DDBJ databases">
        <authorList>
            <person name="Wolf R A."/>
        </authorList>
    </citation>
    <scope>NUCLEOTIDE SEQUENCE [LARGE SCALE GENOMIC DNA]</scope>
    <source>
        <strain evidence="8">Collinsella_aerofaciens_MC2</strain>
    </source>
</reference>
<dbReference type="Pfam" id="PF07554">
    <property type="entry name" value="FIVAR"/>
    <property type="match status" value="3"/>
</dbReference>
<evidence type="ECO:0000256" key="2">
    <source>
        <dbReference type="ARBA" id="ARBA00023295"/>
    </source>
</evidence>
<feature type="region of interest" description="Disordered" evidence="3">
    <location>
        <begin position="87"/>
        <end position="113"/>
    </location>
</feature>
<dbReference type="Gene3D" id="2.60.40.680">
    <property type="match status" value="1"/>
</dbReference>
<dbReference type="InterPro" id="IPR000322">
    <property type="entry name" value="Glyco_hydro_31_TIM"/>
</dbReference>
<dbReference type="EC" id="3.2.1.177" evidence="8"/>
<keyword evidence="4" id="KW-0472">Membrane</keyword>
<dbReference type="InterPro" id="IPR011013">
    <property type="entry name" value="Gal_mutarotase_sf_dom"/>
</dbReference>
<dbReference type="GO" id="GO:0061634">
    <property type="term" value="F:alpha-D-xyloside xylohydrolase"/>
    <property type="evidence" value="ECO:0007669"/>
    <property type="project" value="UniProtKB-EC"/>
</dbReference>
<feature type="compositionally biased region" description="Polar residues" evidence="3">
    <location>
        <begin position="2095"/>
        <end position="2106"/>
    </location>
</feature>
<dbReference type="PROSITE" id="PS50022">
    <property type="entry name" value="FA58C_3"/>
    <property type="match status" value="2"/>
</dbReference>
<dbReference type="Gene3D" id="3.20.20.80">
    <property type="entry name" value="Glycosidases"/>
    <property type="match status" value="1"/>
</dbReference>
<dbReference type="Pfam" id="PF01055">
    <property type="entry name" value="Glyco_hydro_31_2nd"/>
    <property type="match status" value="1"/>
</dbReference>
<dbReference type="Gene3D" id="1.20.1270.70">
    <property type="entry name" value="Designed single chain three-helix bundle"/>
    <property type="match status" value="2"/>
</dbReference>
<feature type="transmembrane region" description="Helical" evidence="4">
    <location>
        <begin position="2110"/>
        <end position="2130"/>
    </location>
</feature>
<evidence type="ECO:0000256" key="5">
    <source>
        <dbReference type="SAM" id="SignalP"/>
    </source>
</evidence>
<dbReference type="Pfam" id="PF13802">
    <property type="entry name" value="Gal_mutarotas_2"/>
    <property type="match status" value="1"/>
</dbReference>
<feature type="domain" description="Fibronectin type-III" evidence="7">
    <location>
        <begin position="968"/>
        <end position="1051"/>
    </location>
</feature>
<keyword evidence="4" id="KW-1133">Transmembrane helix</keyword>
<dbReference type="Gene3D" id="2.60.40.10">
    <property type="entry name" value="Immunoglobulins"/>
    <property type="match status" value="1"/>
</dbReference>
<dbReference type="InterPro" id="IPR036116">
    <property type="entry name" value="FN3_sf"/>
</dbReference>
<keyword evidence="4" id="KW-0812">Transmembrane</keyword>
<evidence type="ECO:0000256" key="1">
    <source>
        <dbReference type="ARBA" id="ARBA00007806"/>
    </source>
</evidence>
<feature type="signal peptide" evidence="5">
    <location>
        <begin position="1"/>
        <end position="28"/>
    </location>
</feature>
<dbReference type="InterPro" id="IPR000421">
    <property type="entry name" value="FA58C"/>
</dbReference>
<sequence>MRRNSIFTKRWVKGSAVLVATAATLVFANPQQAIATPLKGVDSATVSQSASNVVDIDFADGIKGRITFLEDGIFRYNVDPKGEFSEYATPRSKSHTAKIQAQPDTSDTYSKPSATVADKGDAIEITGGKATVILDKATGKMSIKSGDRGVVSESAPLDLDKKGTVQTLAKEKSENFFGGGTQNGRFLHTNQTIAISNTNNWTDGGVASPNPFYWTSDGYGVLRNTFAEGSYDFGSTDSSTVTTLHSENEFDAYYFVATNEGASNVATEMLQDYYKVTGNPVLLPEYGFYLGHLNAYNRDGWSTTSGQKKWETKGSKPSSEKGDVKYESGMSTGYKLDGTLAAETLNGEGPTVDTENMKATDFDRQFSARQVIDDYEDNDMPLGWFLPNDGYGAGYGQNGYYKTGGVNSDGTSSADRLNAVRANVDNLKKFTEYANSKGVSTGLWTQSNLEPDSNSETPWHLLRDFDAEVKTGGISTLKTDVAWVGSGYSFGLNGIKTAYDTVTTGANKRPNIITLDGWAGTQRFGGIWTGDQYGGNWEYIRFHIPTYIGQSLSGNPNIGSDMDGIFGGDPIISARDYQWKTFTPSMLDMDGWGTFRKSPMTHGDPYTGISRFYLKLKAQLMPYIYTAAASAANIDTGNGDAGLPMIRAMLLSDNSEYAASTSTQYQYMFGENFLVAPVYQDTQADENGNDIRNGIYLPNYGTDENPTIWIDYFSGKQYRGGQVLNNYEAPLWKLPLFVKANAIVPMYAENNNPEAVSDTNTKGTDRSQRIVEFFATEGDGTFTQYEDDGSSIENNTTEDDSYGTIDNISYGKHVSTVYSSKAAGGTATFTAEASQGGYNGYDSNRTTTFVANVSAKPTNIVAKNGGSALNVVEVDSQETFDAATPEAGQAVYFYSKTPNLNHYGSDADGTEAEQGESFNNTKITTNPKVYVKFAKTDVAAAAQTLELGGFVSADATLTADRLNENLSAPTNLAAPEDVTTPTSIKLTWGKVDGATSYDLKVDGTVFAVGDAAEFTHADLAYNSKHTYQIRSRNAAGYSAWSDVLEANSALDPWRNVPDAEEITWEGSLYGSHKAELAFDHEFQSGDGGFHSGGNDLGKALTVDYGRAYKLDKLEYYPRDDAGNGTVTKMRVETSLDGVHWTSREVDWARSADCKTVAFDGTVAARYVRMTPLASVGNFFSASEIAIYKTDGTDGFAVGSNLNKATISDGDYSNMKNYLGLENREPDTPTFGSQIRDHFADLNDNGVYDVYDYSFTMAGLDGGTKQKGKVTGSLAVIPSKTEVEAGDEITVDVYAADAKNVNALGALVNFKSDQFEFVSESIAQDGSTAGMENLSREKVQFADRTQTINLAFANRGDGKLYNGTGAVASFKLKAKTAGKVELPSTSWLIGPACDALEFASDGTVTMPDIPQPTVAEYGQDTFNITMTNDELTTDDGTNVEKLIQQKSYNALFDNNEVDNGFEFLWNWNANWDSEGKLPSYVKLPTTMTFAFKTPSKLDSVEVVNRNGGNGTVQKIKAVVTFEDGSTQEFAGGEYDSFRARYAFGLSAENKGKKATKVEVTPLEASGDQMLTLREVNFNYTQGVEAIEGVELGKNQTEFFEGDVTLVDAKATPESAGYPYVTVESSDPSVVSVSAVQAGDSVSYYLRANKAGKATITVASVLDPSKTVSYEVEVKAGVDTSALVAALSKAAGYSESVYTKDSYAALTTAVEAAQKLLDSGQGSYSKKDVADATAKIEKAIDGLKMRPVDEKILINTPENRKNVKVAGFSSEADYEGNTAVNALDGDERTLWHSDWAHGTGMPQYLSVDLGRDYDLTDVTFLPRQDGGTNGDIFEAEILVSDTADGYEMGTAASMGTFAFDNDGRVLTDRGDWKQMSFGAARGRYVTVKVIHAGGGNVDAYCSMAELKFYGTAVPDPVAKDDLAAAIEKVDAEVAAGDLKAGDYTEASWTALENALASARAILSDEDATQDEVDQALRALESARGALEKTPVVPVENPTKKQLKALVKQAKETDTRGKTDESVKALTDAITYAEDVLGDENASDTQLQAAYDQLKLAIESLKDADSGNQGGSGNQGSGNGSNGGNQAGKPAGDKAQGSKKNGSAIPNTGDQTAATVVTVGGLGAIIAAIGAFFHRRSKAK</sequence>
<dbReference type="InterPro" id="IPR017853">
    <property type="entry name" value="GH"/>
</dbReference>
<accession>A0A5K1IZM6</accession>
<dbReference type="SUPFAM" id="SSF51011">
    <property type="entry name" value="Glycosyl hydrolase domain"/>
    <property type="match status" value="1"/>
</dbReference>
<keyword evidence="9" id="KW-1185">Reference proteome</keyword>
<dbReference type="InterPro" id="IPR003961">
    <property type="entry name" value="FN3_dom"/>
</dbReference>
<dbReference type="CDD" id="cd08759">
    <property type="entry name" value="Type_III_cohesin_like"/>
    <property type="match status" value="1"/>
</dbReference>
<dbReference type="InterPro" id="IPR008964">
    <property type="entry name" value="Invasin/intimin_cell_adhesion"/>
</dbReference>
<evidence type="ECO:0000259" key="7">
    <source>
        <dbReference type="PROSITE" id="PS50853"/>
    </source>
</evidence>
<dbReference type="CDD" id="cd14752">
    <property type="entry name" value="GH31_N"/>
    <property type="match status" value="1"/>
</dbReference>
<dbReference type="PANTHER" id="PTHR22762:SF166">
    <property type="entry name" value="ALPHA-GLUCOSIDASE"/>
    <property type="match status" value="1"/>
</dbReference>
<evidence type="ECO:0000256" key="3">
    <source>
        <dbReference type="SAM" id="MobiDB-lite"/>
    </source>
</evidence>
<evidence type="ECO:0000313" key="9">
    <source>
        <dbReference type="Proteomes" id="UP000361836"/>
    </source>
</evidence>
<evidence type="ECO:0000313" key="8">
    <source>
        <dbReference type="EMBL" id="VWL94650.1"/>
    </source>
</evidence>
<feature type="chain" id="PRO_5039303087" evidence="5">
    <location>
        <begin position="29"/>
        <end position="2137"/>
    </location>
</feature>
<dbReference type="GO" id="GO:0030246">
    <property type="term" value="F:carbohydrate binding"/>
    <property type="evidence" value="ECO:0007669"/>
    <property type="project" value="InterPro"/>
</dbReference>
<dbReference type="GO" id="GO:0005975">
    <property type="term" value="P:carbohydrate metabolic process"/>
    <property type="evidence" value="ECO:0007669"/>
    <property type="project" value="InterPro"/>
</dbReference>
<feature type="region of interest" description="Disordered" evidence="3">
    <location>
        <begin position="2060"/>
        <end position="2106"/>
    </location>
</feature>
<dbReference type="InterPro" id="IPR048395">
    <property type="entry name" value="Glyco_hydro_31_C"/>
</dbReference>
<dbReference type="SUPFAM" id="SSF49373">
    <property type="entry name" value="Invasin/intimin cell-adhesion fragments"/>
    <property type="match status" value="1"/>
</dbReference>
<dbReference type="SUPFAM" id="SSF51445">
    <property type="entry name" value="(Trans)glycosidases"/>
    <property type="match status" value="1"/>
</dbReference>
<dbReference type="SUPFAM" id="SSF49785">
    <property type="entry name" value="Galactose-binding domain-like"/>
    <property type="match status" value="2"/>
</dbReference>
<feature type="region of interest" description="Disordered" evidence="3">
    <location>
        <begin position="304"/>
        <end position="326"/>
    </location>
</feature>
<feature type="compositionally biased region" description="Polar residues" evidence="3">
    <location>
        <begin position="97"/>
        <end position="113"/>
    </location>
</feature>
<dbReference type="InterPro" id="IPR013783">
    <property type="entry name" value="Ig-like_fold"/>
</dbReference>
<dbReference type="InterPro" id="IPR008979">
    <property type="entry name" value="Galactose-bd-like_sf"/>
</dbReference>
<dbReference type="Gene3D" id="2.60.40.1760">
    <property type="entry name" value="glycosyl hydrolase (family 31)"/>
    <property type="match status" value="1"/>
</dbReference>
<evidence type="ECO:0000259" key="6">
    <source>
        <dbReference type="PROSITE" id="PS50022"/>
    </source>
</evidence>
<proteinExistence type="inferred from homology"/>
<dbReference type="EMBL" id="CABWIE010000019">
    <property type="protein sequence ID" value="VWL94650.1"/>
    <property type="molecule type" value="Genomic_DNA"/>
</dbReference>
<dbReference type="RefSeq" id="WP_152076368.1">
    <property type="nucleotide sequence ID" value="NZ_CAAKNU010000039.1"/>
</dbReference>
<keyword evidence="5" id="KW-0732">Signal</keyword>
<dbReference type="Gene3D" id="2.60.120.260">
    <property type="entry name" value="Galactose-binding domain-like"/>
    <property type="match status" value="3"/>
</dbReference>
<dbReference type="InterPro" id="IPR025887">
    <property type="entry name" value="Glyco_hydro_31_N_dom"/>
</dbReference>
<dbReference type="SUPFAM" id="SSF49265">
    <property type="entry name" value="Fibronectin type III"/>
    <property type="match status" value="1"/>
</dbReference>
<dbReference type="PANTHER" id="PTHR22762">
    <property type="entry name" value="ALPHA-GLUCOSIDASE"/>
    <property type="match status" value="1"/>
</dbReference>
<dbReference type="Proteomes" id="UP000361836">
    <property type="component" value="Unassembled WGS sequence"/>
</dbReference>
<organism evidence="8 9">
    <name type="scientific">Collinsella aerofaciens</name>
    <dbReference type="NCBI Taxonomy" id="74426"/>
    <lineage>
        <taxon>Bacteria</taxon>
        <taxon>Bacillati</taxon>
        <taxon>Actinomycetota</taxon>
        <taxon>Coriobacteriia</taxon>
        <taxon>Coriobacteriales</taxon>
        <taxon>Coriobacteriaceae</taxon>
        <taxon>Collinsella</taxon>
    </lineage>
</organism>
<feature type="compositionally biased region" description="Gly residues" evidence="3">
    <location>
        <begin position="2065"/>
        <end position="2083"/>
    </location>
</feature>
<dbReference type="Pfam" id="PF00754">
    <property type="entry name" value="F5_F8_type_C"/>
    <property type="match status" value="2"/>
</dbReference>
<protein>
    <submittedName>
        <fullName evidence="8">Alpha-xylosidase BoGH31A</fullName>
        <ecNumber evidence="8">3.2.1.177</ecNumber>
    </submittedName>
</protein>
<dbReference type="NCBIfam" id="TIGR01167">
    <property type="entry name" value="LPXTG_anchor"/>
    <property type="match status" value="1"/>
</dbReference>
<dbReference type="Gene3D" id="2.60.40.1180">
    <property type="entry name" value="Golgi alpha-mannosidase II"/>
    <property type="match status" value="2"/>
</dbReference>
<feature type="domain" description="F5/8 type C" evidence="6">
    <location>
        <begin position="1747"/>
        <end position="1909"/>
    </location>
</feature>
<feature type="domain" description="F5/8 type C" evidence="6">
    <location>
        <begin position="1049"/>
        <end position="1189"/>
    </location>
</feature>
<dbReference type="SUPFAM" id="SSF74650">
    <property type="entry name" value="Galactose mutarotase-like"/>
    <property type="match status" value="1"/>
</dbReference>
<dbReference type="InterPro" id="IPR008965">
    <property type="entry name" value="CBM2/CBM3_carb-bd_dom_sf"/>
</dbReference>
<name>A0A5K1IZM6_9ACTN</name>
<dbReference type="CDD" id="cd00063">
    <property type="entry name" value="FN3"/>
    <property type="match status" value="1"/>
</dbReference>
<dbReference type="PROSITE" id="PS50853">
    <property type="entry name" value="FN3"/>
    <property type="match status" value="1"/>
</dbReference>
<dbReference type="SUPFAM" id="SSF49384">
    <property type="entry name" value="Carbohydrate-binding domain"/>
    <property type="match status" value="1"/>
</dbReference>
<feature type="compositionally biased region" description="Basic and acidic residues" evidence="3">
    <location>
        <begin position="308"/>
        <end position="326"/>
    </location>
</feature>
<dbReference type="Pfam" id="PF21365">
    <property type="entry name" value="Glyco_hydro_31_3rd"/>
    <property type="match status" value="1"/>
</dbReference>
<evidence type="ECO:0000256" key="4">
    <source>
        <dbReference type="SAM" id="Phobius"/>
    </source>
</evidence>
<gene>
    <name evidence="8" type="ORF">KCJAJFAP_00063</name>
</gene>
<dbReference type="InterPro" id="IPR013780">
    <property type="entry name" value="Glyco_hydro_b"/>
</dbReference>